<reference evidence="1 2" key="1">
    <citation type="submission" date="2019-07" db="EMBL/GenBank/DDBJ databases">
        <title>WGS assembly of Gossypium tomentosum.</title>
        <authorList>
            <person name="Chen Z.J."/>
            <person name="Sreedasyam A."/>
            <person name="Ando A."/>
            <person name="Song Q."/>
            <person name="De L."/>
            <person name="Hulse-Kemp A."/>
            <person name="Ding M."/>
            <person name="Ye W."/>
            <person name="Kirkbride R."/>
            <person name="Jenkins J."/>
            <person name="Plott C."/>
            <person name="Lovell J."/>
            <person name="Lin Y.-M."/>
            <person name="Vaughn R."/>
            <person name="Liu B."/>
            <person name="Li W."/>
            <person name="Simpson S."/>
            <person name="Scheffler B."/>
            <person name="Saski C."/>
            <person name="Grover C."/>
            <person name="Hu G."/>
            <person name="Conover J."/>
            <person name="Carlson J."/>
            <person name="Shu S."/>
            <person name="Boston L."/>
            <person name="Williams M."/>
            <person name="Peterson D."/>
            <person name="Mcgee K."/>
            <person name="Jones D."/>
            <person name="Wendel J."/>
            <person name="Stelly D."/>
            <person name="Grimwood J."/>
            <person name="Schmutz J."/>
        </authorList>
    </citation>
    <scope>NUCLEOTIDE SEQUENCE [LARGE SCALE GENOMIC DNA]</scope>
    <source>
        <strain evidence="1">7179.01</strain>
    </source>
</reference>
<name>A0A5D2J217_GOSTO</name>
<accession>A0A5D2J217</accession>
<sequence length="140" mass="16125">MFHTSPPPENSVFIEGSLLGFSAGDSSIFYFVFRNMCSMEVHEDMYTAVESVEICLVSPPMDGTGKRLWEKVLLSGHYVHKLTNGNIHLHLRELHNKETCEAVTIIETPPMYFGFFLSFNGWNCYLLFDLLFYKVYCCCQ</sequence>
<dbReference type="AlphaFoldDB" id="A0A5D2J217"/>
<proteinExistence type="predicted"/>
<keyword evidence="2" id="KW-1185">Reference proteome</keyword>
<organism evidence="1 2">
    <name type="scientific">Gossypium tomentosum</name>
    <name type="common">Hawaiian cotton</name>
    <name type="synonym">Gossypium sandvicense</name>
    <dbReference type="NCBI Taxonomy" id="34277"/>
    <lineage>
        <taxon>Eukaryota</taxon>
        <taxon>Viridiplantae</taxon>
        <taxon>Streptophyta</taxon>
        <taxon>Embryophyta</taxon>
        <taxon>Tracheophyta</taxon>
        <taxon>Spermatophyta</taxon>
        <taxon>Magnoliopsida</taxon>
        <taxon>eudicotyledons</taxon>
        <taxon>Gunneridae</taxon>
        <taxon>Pentapetalae</taxon>
        <taxon>rosids</taxon>
        <taxon>malvids</taxon>
        <taxon>Malvales</taxon>
        <taxon>Malvaceae</taxon>
        <taxon>Malvoideae</taxon>
        <taxon>Gossypium</taxon>
    </lineage>
</organism>
<evidence type="ECO:0000313" key="1">
    <source>
        <dbReference type="EMBL" id="TYH48901.1"/>
    </source>
</evidence>
<gene>
    <name evidence="1" type="ORF">ES332_D10G099300v1</name>
</gene>
<evidence type="ECO:0000313" key="2">
    <source>
        <dbReference type="Proteomes" id="UP000322667"/>
    </source>
</evidence>
<protein>
    <submittedName>
        <fullName evidence="1">Uncharacterized protein</fullName>
    </submittedName>
</protein>
<dbReference type="Proteomes" id="UP000322667">
    <property type="component" value="Chromosome D10"/>
</dbReference>
<dbReference type="EMBL" id="CM017632">
    <property type="protein sequence ID" value="TYH48901.1"/>
    <property type="molecule type" value="Genomic_DNA"/>
</dbReference>